<dbReference type="EMBL" id="LT840184">
    <property type="protein sequence ID" value="SMF67652.1"/>
    <property type="molecule type" value="Genomic_DNA"/>
</dbReference>
<feature type="domain" description="NAD-dependent epimerase/dehydratase" evidence="1">
    <location>
        <begin position="9"/>
        <end position="232"/>
    </location>
</feature>
<dbReference type="InterPro" id="IPR036291">
    <property type="entry name" value="NAD(P)-bd_dom_sf"/>
</dbReference>
<dbReference type="RefSeq" id="WP_208917512.1">
    <property type="nucleotide sequence ID" value="NZ_LT840184.1"/>
</dbReference>
<organism evidence="2 3">
    <name type="scientific">Paenibacillus uliginis N3/975</name>
    <dbReference type="NCBI Taxonomy" id="1313296"/>
    <lineage>
        <taxon>Bacteria</taxon>
        <taxon>Bacillati</taxon>
        <taxon>Bacillota</taxon>
        <taxon>Bacilli</taxon>
        <taxon>Bacillales</taxon>
        <taxon>Paenibacillaceae</taxon>
        <taxon>Paenibacillus</taxon>
    </lineage>
</organism>
<protein>
    <submittedName>
        <fullName evidence="2">Nucleoside-diphosphate-sugar epimerase</fullName>
    </submittedName>
</protein>
<evidence type="ECO:0000259" key="1">
    <source>
        <dbReference type="Pfam" id="PF01370"/>
    </source>
</evidence>
<dbReference type="SUPFAM" id="SSF51735">
    <property type="entry name" value="NAD(P)-binding Rossmann-fold domains"/>
    <property type="match status" value="1"/>
</dbReference>
<reference evidence="2 3" key="1">
    <citation type="submission" date="2017-04" db="EMBL/GenBank/DDBJ databases">
        <authorList>
            <person name="Afonso C.L."/>
            <person name="Miller P.J."/>
            <person name="Scott M.A."/>
            <person name="Spackman E."/>
            <person name="Goraichik I."/>
            <person name="Dimitrov K.M."/>
            <person name="Suarez D.L."/>
            <person name="Swayne D.E."/>
        </authorList>
    </citation>
    <scope>NUCLEOTIDE SEQUENCE [LARGE SCALE GENOMIC DNA]</scope>
    <source>
        <strain evidence="2 3">N3/975</strain>
    </source>
</reference>
<dbReference type="InterPro" id="IPR001509">
    <property type="entry name" value="Epimerase_deHydtase"/>
</dbReference>
<dbReference type="STRING" id="1313296.SAMN05661091_0367"/>
<dbReference type="Proteomes" id="UP000192940">
    <property type="component" value="Chromosome I"/>
</dbReference>
<evidence type="ECO:0000313" key="3">
    <source>
        <dbReference type="Proteomes" id="UP000192940"/>
    </source>
</evidence>
<proteinExistence type="predicted"/>
<gene>
    <name evidence="2" type="ORF">SAMN05661091_0367</name>
</gene>
<accession>A0A1X7GCP9</accession>
<dbReference type="Gene3D" id="3.40.50.720">
    <property type="entry name" value="NAD(P)-binding Rossmann-like Domain"/>
    <property type="match status" value="1"/>
</dbReference>
<name>A0A1X7GCP9_9BACL</name>
<dbReference type="Pfam" id="PF01370">
    <property type="entry name" value="Epimerase"/>
    <property type="match status" value="1"/>
</dbReference>
<keyword evidence="3" id="KW-1185">Reference proteome</keyword>
<sequence length="314" mass="36088">MLKKNHVNIAIIGATGHIAKNLIVGLSNERKYNLLLFARNHNKLNQFINCCVSNKKNISIHYFDNFLLGEFDVIINCIGIGNPTVLTQSYAHIFSITEEFDNLILEYLHKNTSTLYINFSSGAAYGADFYSPATVDKHALFSINNISTNDYYSIAKLNSEKKHRAYSNFSIIDLRIFGFFSRYIDLKNAYFMNDLLRSVRDGVKFITSSDDMFRDYIHPIDLLNIIQKCIELQTVNDVFDVYSLNPASKFEIVDLFKKTYNIEVQVQDVRFDSPTGNKLNYYSENYNLESIGYTPRYTSLETVSSETKAIFNLV</sequence>
<evidence type="ECO:0000313" key="2">
    <source>
        <dbReference type="EMBL" id="SMF67652.1"/>
    </source>
</evidence>
<dbReference type="AlphaFoldDB" id="A0A1X7GCP9"/>